<reference evidence="2 3" key="1">
    <citation type="submission" date="2022-06" db="EMBL/GenBank/DDBJ databases">
        <title>Actinoplanes abujensis sp. nov., isolated from Nigerian arid soil.</title>
        <authorList>
            <person name="Ding P."/>
        </authorList>
    </citation>
    <scope>NUCLEOTIDE SEQUENCE [LARGE SCALE GENOMIC DNA]</scope>
    <source>
        <strain evidence="3">TRM88002</strain>
    </source>
</reference>
<accession>A0ABT0XTE3</accession>
<keyword evidence="1" id="KW-1133">Transmembrane helix</keyword>
<proteinExistence type="predicted"/>
<keyword evidence="3" id="KW-1185">Reference proteome</keyword>
<keyword evidence="1" id="KW-0472">Membrane</keyword>
<name>A0ABT0XTE3_9ACTN</name>
<sequence length="131" mass="13591">MTGEKSVVDKPSTLVWAVRLLYLECAALAGLTIYLIVLDLTRPSVNVGMAVALTVFAALGVAAVFVVARALGRRQRGARGPAIVVQLFTIAAGGFLLQVGPSWLGLVLMALGVLVGLLIVLPPSTRALGID</sequence>
<keyword evidence="1" id="KW-0812">Transmembrane</keyword>
<feature type="transmembrane region" description="Helical" evidence="1">
    <location>
        <begin position="49"/>
        <end position="68"/>
    </location>
</feature>
<gene>
    <name evidence="2" type="ORF">LXN57_05060</name>
</gene>
<protein>
    <recommendedName>
        <fullName evidence="4">Integral membrane protein</fullName>
    </recommendedName>
</protein>
<dbReference type="RefSeq" id="WP_251796803.1">
    <property type="nucleotide sequence ID" value="NZ_JAMQOL010000006.1"/>
</dbReference>
<evidence type="ECO:0000313" key="2">
    <source>
        <dbReference type="EMBL" id="MCM4076935.1"/>
    </source>
</evidence>
<feature type="transmembrane region" description="Helical" evidence="1">
    <location>
        <begin position="80"/>
        <end position="97"/>
    </location>
</feature>
<evidence type="ECO:0000256" key="1">
    <source>
        <dbReference type="SAM" id="Phobius"/>
    </source>
</evidence>
<dbReference type="EMBL" id="JAMQOL010000006">
    <property type="protein sequence ID" value="MCM4076935.1"/>
    <property type="molecule type" value="Genomic_DNA"/>
</dbReference>
<evidence type="ECO:0000313" key="3">
    <source>
        <dbReference type="Proteomes" id="UP001523216"/>
    </source>
</evidence>
<organism evidence="2 3">
    <name type="scientific">Paractinoplanes hotanensis</name>
    <dbReference type="NCBI Taxonomy" id="2906497"/>
    <lineage>
        <taxon>Bacteria</taxon>
        <taxon>Bacillati</taxon>
        <taxon>Actinomycetota</taxon>
        <taxon>Actinomycetes</taxon>
        <taxon>Micromonosporales</taxon>
        <taxon>Micromonosporaceae</taxon>
        <taxon>Paractinoplanes</taxon>
    </lineage>
</organism>
<comment type="caution">
    <text evidence="2">The sequence shown here is derived from an EMBL/GenBank/DDBJ whole genome shotgun (WGS) entry which is preliminary data.</text>
</comment>
<evidence type="ECO:0008006" key="4">
    <source>
        <dbReference type="Google" id="ProtNLM"/>
    </source>
</evidence>
<feature type="transmembrane region" description="Helical" evidence="1">
    <location>
        <begin position="103"/>
        <end position="121"/>
    </location>
</feature>
<dbReference type="Proteomes" id="UP001523216">
    <property type="component" value="Unassembled WGS sequence"/>
</dbReference>
<feature type="transmembrane region" description="Helical" evidence="1">
    <location>
        <begin position="20"/>
        <end position="37"/>
    </location>
</feature>